<dbReference type="InterPro" id="IPR058240">
    <property type="entry name" value="rSAM_sf"/>
</dbReference>
<dbReference type="GO" id="GO:0046872">
    <property type="term" value="F:metal ion binding"/>
    <property type="evidence" value="ECO:0007669"/>
    <property type="project" value="UniProtKB-KW"/>
</dbReference>
<dbReference type="Gene3D" id="3.80.30.20">
    <property type="entry name" value="tm_1862 like domain"/>
    <property type="match status" value="1"/>
</dbReference>
<dbReference type="GO" id="GO:0003824">
    <property type="term" value="F:catalytic activity"/>
    <property type="evidence" value="ECO:0007669"/>
    <property type="project" value="InterPro"/>
</dbReference>
<keyword evidence="2" id="KW-0004">4Fe-4S</keyword>
<keyword evidence="6" id="KW-0411">Iron-sulfur</keyword>
<evidence type="ECO:0000256" key="3">
    <source>
        <dbReference type="ARBA" id="ARBA00022691"/>
    </source>
</evidence>
<dbReference type="Pfam" id="PF04055">
    <property type="entry name" value="Radical_SAM"/>
    <property type="match status" value="1"/>
</dbReference>
<dbReference type="GO" id="GO:0051539">
    <property type="term" value="F:4 iron, 4 sulfur cluster binding"/>
    <property type="evidence" value="ECO:0007669"/>
    <property type="project" value="UniProtKB-KW"/>
</dbReference>
<evidence type="ECO:0000313" key="8">
    <source>
        <dbReference type="EMBL" id="NJP36923.1"/>
    </source>
</evidence>
<accession>A0A969TST7</accession>
<evidence type="ECO:0000256" key="5">
    <source>
        <dbReference type="ARBA" id="ARBA00023004"/>
    </source>
</evidence>
<keyword evidence="3" id="KW-0949">S-adenosyl-L-methionine</keyword>
<evidence type="ECO:0000256" key="1">
    <source>
        <dbReference type="ARBA" id="ARBA00001966"/>
    </source>
</evidence>
<keyword evidence="9" id="KW-1185">Reference proteome</keyword>
<dbReference type="InterPro" id="IPR023404">
    <property type="entry name" value="rSAM_horseshoe"/>
</dbReference>
<evidence type="ECO:0000256" key="2">
    <source>
        <dbReference type="ARBA" id="ARBA00022485"/>
    </source>
</evidence>
<dbReference type="PANTHER" id="PTHR11135:SF1">
    <property type="entry name" value="PROTEIN YHCC"/>
    <property type="match status" value="1"/>
</dbReference>
<proteinExistence type="predicted"/>
<dbReference type="InterPro" id="IPR032432">
    <property type="entry name" value="Radical_SAM_C"/>
</dbReference>
<dbReference type="SUPFAM" id="SSF102114">
    <property type="entry name" value="Radical SAM enzymes"/>
    <property type="match status" value="1"/>
</dbReference>
<comment type="cofactor">
    <cofactor evidence="1">
        <name>[4Fe-4S] cluster</name>
        <dbReference type="ChEBI" id="CHEBI:49883"/>
    </cofactor>
</comment>
<reference evidence="8 9" key="1">
    <citation type="submission" date="2020-03" db="EMBL/GenBank/DDBJ databases">
        <title>Assessment of the enzymatic potential of alkaline-tolerant lipase obtained from Bacillus luteus H11 (technogenic soil) for the bioremediation of saline soils contaminated with petroleum substances.</title>
        <authorList>
            <person name="Kalwasinska A."/>
        </authorList>
    </citation>
    <scope>NUCLEOTIDE SEQUENCE [LARGE SCALE GENOMIC DNA]</scope>
    <source>
        <strain evidence="8 9">H11</strain>
    </source>
</reference>
<dbReference type="Proteomes" id="UP000752012">
    <property type="component" value="Unassembled WGS sequence"/>
</dbReference>
<dbReference type="NCBIfam" id="TIGR01212">
    <property type="entry name" value="TIGR01212 family radical SAM protein"/>
    <property type="match status" value="1"/>
</dbReference>
<feature type="domain" description="Radical SAM core" evidence="7">
    <location>
        <begin position="32"/>
        <end position="277"/>
    </location>
</feature>
<dbReference type="RefSeq" id="WP_168005218.1">
    <property type="nucleotide sequence ID" value="NZ_JAATHJ010000005.1"/>
</dbReference>
<keyword evidence="4" id="KW-0479">Metal-binding</keyword>
<protein>
    <submittedName>
        <fullName evidence="8">TIGR01212 family radical SAM protein</fullName>
    </submittedName>
</protein>
<dbReference type="InterPro" id="IPR007197">
    <property type="entry name" value="rSAM"/>
</dbReference>
<dbReference type="AlphaFoldDB" id="A0A969TST7"/>
<comment type="caution">
    <text evidence="8">The sequence shown here is derived from an EMBL/GenBank/DDBJ whole genome shotgun (WGS) entry which is preliminary data.</text>
</comment>
<dbReference type="SFLD" id="SFLDS00029">
    <property type="entry name" value="Radical_SAM"/>
    <property type="match status" value="1"/>
</dbReference>
<dbReference type="PANTHER" id="PTHR11135">
    <property type="entry name" value="HISTONE ACETYLTRANSFERASE-RELATED"/>
    <property type="match status" value="1"/>
</dbReference>
<dbReference type="Pfam" id="PF16199">
    <property type="entry name" value="Radical_SAM_C"/>
    <property type="match status" value="1"/>
</dbReference>
<dbReference type="SFLD" id="SFLDG01091">
    <property type="entry name" value="uncharacterized_CHP01210-like"/>
    <property type="match status" value="1"/>
</dbReference>
<evidence type="ECO:0000313" key="9">
    <source>
        <dbReference type="Proteomes" id="UP000752012"/>
    </source>
</evidence>
<evidence type="ECO:0000259" key="7">
    <source>
        <dbReference type="PROSITE" id="PS51918"/>
    </source>
</evidence>
<dbReference type="SMART" id="SM00729">
    <property type="entry name" value="Elp3"/>
    <property type="match status" value="1"/>
</dbReference>
<organism evidence="8 9">
    <name type="scientific">Alkalicoccus luteus</name>
    <dbReference type="NCBI Taxonomy" id="1237094"/>
    <lineage>
        <taxon>Bacteria</taxon>
        <taxon>Bacillati</taxon>
        <taxon>Bacillota</taxon>
        <taxon>Bacilli</taxon>
        <taxon>Bacillales</taxon>
        <taxon>Bacillaceae</taxon>
        <taxon>Alkalicoccus</taxon>
    </lineage>
</organism>
<dbReference type="InterPro" id="IPR005911">
    <property type="entry name" value="YhcC-like"/>
</dbReference>
<dbReference type="SFLD" id="SFLDG01086">
    <property type="entry name" value="elongater_protein-like"/>
    <property type="match status" value="1"/>
</dbReference>
<dbReference type="PROSITE" id="PS51918">
    <property type="entry name" value="RADICAL_SAM"/>
    <property type="match status" value="1"/>
</dbReference>
<gene>
    <name evidence="8" type="ORF">HCN83_04910</name>
</gene>
<sequence>MPQTGRDPVSSSIPPHFGEKRYFPWNRQLQDHFGRKVMKITLDGGFDCPNRDGTVAYGGCTFCSQRGSGDFAGNRADDLVDQFYDRKAVMERKWSGAACMAYFQAFTNTHAPINALREKYEAVLQLPETEALSIATRPDCLPDEVVDYLAELNERTYLWVELGLQSAFDETGERINRAHDFACFREGVEKLRKHNIRVCVHLINGLPGETHEMMVRSAEAVSALDIQGMKIHLLHLLKKTPMVKQFEQGEVQLLDQEAYIQVVCDQLERVRSSISIHRLTGDGPAELLIGPMWSSHKWAALNGIDTELNRRKTWQGIYAEPLTERGS</sequence>
<keyword evidence="5" id="KW-0408">Iron</keyword>
<dbReference type="InterPro" id="IPR039661">
    <property type="entry name" value="ELP3"/>
</dbReference>
<evidence type="ECO:0000256" key="4">
    <source>
        <dbReference type="ARBA" id="ARBA00022723"/>
    </source>
</evidence>
<dbReference type="EMBL" id="JAATHJ010000005">
    <property type="protein sequence ID" value="NJP36923.1"/>
    <property type="molecule type" value="Genomic_DNA"/>
</dbReference>
<evidence type="ECO:0000256" key="6">
    <source>
        <dbReference type="ARBA" id="ARBA00023014"/>
    </source>
</evidence>
<name>A0A969TST7_9BACI</name>
<dbReference type="InterPro" id="IPR006638">
    <property type="entry name" value="Elp3/MiaA/NifB-like_rSAM"/>
</dbReference>